<feature type="transmembrane region" description="Helical" evidence="8">
    <location>
        <begin position="354"/>
        <end position="375"/>
    </location>
</feature>
<feature type="transmembrane region" description="Helical" evidence="8">
    <location>
        <begin position="202"/>
        <end position="220"/>
    </location>
</feature>
<feature type="transmembrane region" description="Helical" evidence="8">
    <location>
        <begin position="159"/>
        <end position="174"/>
    </location>
</feature>
<evidence type="ECO:0000256" key="2">
    <source>
        <dbReference type="ARBA" id="ARBA00022475"/>
    </source>
</evidence>
<feature type="transmembrane region" description="Helical" evidence="8">
    <location>
        <begin position="395"/>
        <end position="413"/>
    </location>
</feature>
<accession>A0ABR8LX12</accession>
<evidence type="ECO:0000256" key="4">
    <source>
        <dbReference type="ARBA" id="ARBA00022679"/>
    </source>
</evidence>
<gene>
    <name evidence="9" type="ORF">IEG06_12400</name>
</gene>
<comment type="caution">
    <text evidence="9">The sequence shown here is derived from an EMBL/GenBank/DDBJ whole genome shotgun (WGS) entry which is preliminary data.</text>
</comment>
<feature type="transmembrane region" description="Helical" evidence="8">
    <location>
        <begin position="12"/>
        <end position="34"/>
    </location>
</feature>
<keyword evidence="3" id="KW-0328">Glycosyltransferase</keyword>
<feature type="transmembrane region" description="Helical" evidence="8">
    <location>
        <begin position="180"/>
        <end position="195"/>
    </location>
</feature>
<feature type="transmembrane region" description="Helical" evidence="8">
    <location>
        <begin position="78"/>
        <end position="97"/>
    </location>
</feature>
<evidence type="ECO:0000256" key="3">
    <source>
        <dbReference type="ARBA" id="ARBA00022676"/>
    </source>
</evidence>
<evidence type="ECO:0000256" key="5">
    <source>
        <dbReference type="ARBA" id="ARBA00022692"/>
    </source>
</evidence>
<keyword evidence="5 8" id="KW-0812">Transmembrane</keyword>
<keyword evidence="2" id="KW-1003">Cell membrane</keyword>
<keyword evidence="7 8" id="KW-0472">Membrane</keyword>
<dbReference type="RefSeq" id="WP_191100430.1">
    <property type="nucleotide sequence ID" value="NZ_JACXXF010000007.1"/>
</dbReference>
<evidence type="ECO:0000313" key="10">
    <source>
        <dbReference type="Proteomes" id="UP000627521"/>
    </source>
</evidence>
<dbReference type="Proteomes" id="UP000627521">
    <property type="component" value="Unassembled WGS sequence"/>
</dbReference>
<dbReference type="InterPro" id="IPR050297">
    <property type="entry name" value="LipidA_mod_glycosyltrf_83"/>
</dbReference>
<comment type="subcellular location">
    <subcellularLocation>
        <location evidence="1">Cell membrane</location>
        <topology evidence="1">Multi-pass membrane protein</topology>
    </subcellularLocation>
</comment>
<evidence type="ECO:0000256" key="6">
    <source>
        <dbReference type="ARBA" id="ARBA00022989"/>
    </source>
</evidence>
<keyword evidence="6 8" id="KW-1133">Transmembrane helix</keyword>
<evidence type="ECO:0000256" key="8">
    <source>
        <dbReference type="SAM" id="Phobius"/>
    </source>
</evidence>
<keyword evidence="4" id="KW-0808">Transferase</keyword>
<feature type="transmembrane region" description="Helical" evidence="8">
    <location>
        <begin position="109"/>
        <end position="129"/>
    </location>
</feature>
<dbReference type="PANTHER" id="PTHR33908">
    <property type="entry name" value="MANNOSYLTRANSFERASE YKCB-RELATED"/>
    <property type="match status" value="1"/>
</dbReference>
<protein>
    <recommendedName>
        <fullName evidence="11">Glycosyltransferase RgtA/B/C/D-like domain-containing protein</fullName>
    </recommendedName>
</protein>
<keyword evidence="10" id="KW-1185">Reference proteome</keyword>
<proteinExistence type="predicted"/>
<sequence length="446" mass="52251">MSIKNKLQLLMANHSGLLVVIYAVIIRLIFVIFYNTITIFPDSEDYINLSKTVFNLTGYDGKRTPGLPIIINLFETNLSWVVGFQLLLGVVTTYFIYSISSILSKDKIIGFWTAIIFTSFANVVLFDFAILTETLTTFLLIFSIWIIVYCRLFESKTKWYFYFLLSLILTWLYLTRPFFIYVPVGFALFFIVASFKTNLKSVLFKSTLVLCLPLLTYYMWNNHNKKTIGHFTNTAYFGINLTQTATPFFELVKDEHAQIRDIIVRHRDSILIHNPKIEAMSVWDAQVELLQVTNLSQQDLYFKLGDISKQVIKDNPLLYLKQAGKSWLLFWGNQSSFYWNIEKVNNVYFKQCTLLLWIYIQRYALIIFNILFLIFSLKKIILFFKNKMRTYDPDLFIVCIILSGSVAQALIAYGNNSRFCFPFFPLIVYFVLYNIWSYKHVITAKK</sequence>
<organism evidence="9 10">
    <name type="scientific">Olleya marilimosa</name>
    <dbReference type="NCBI Taxonomy" id="272164"/>
    <lineage>
        <taxon>Bacteria</taxon>
        <taxon>Pseudomonadati</taxon>
        <taxon>Bacteroidota</taxon>
        <taxon>Flavobacteriia</taxon>
        <taxon>Flavobacteriales</taxon>
        <taxon>Flavobacteriaceae</taxon>
    </lineage>
</organism>
<name>A0ABR8LX12_9FLAO</name>
<dbReference type="PANTHER" id="PTHR33908:SF11">
    <property type="entry name" value="MEMBRANE PROTEIN"/>
    <property type="match status" value="1"/>
</dbReference>
<reference evidence="9 10" key="1">
    <citation type="submission" date="2020-09" db="EMBL/GenBank/DDBJ databases">
        <title>Bacillus nautilus sp. nov., Chryseoglobus crepusculi sp. nov, and Psychrobacter noctis sp. nov., isolated from deep-sea sponges from the equatorial Atlantic.</title>
        <authorList>
            <person name="Stennett H.L."/>
            <person name="Williams S.E."/>
        </authorList>
    </citation>
    <scope>NUCLEOTIDE SEQUENCE [LARGE SCALE GENOMIC DNA]</scope>
    <source>
        <strain evidence="9 10">28M-24</strain>
    </source>
</reference>
<evidence type="ECO:0008006" key="11">
    <source>
        <dbReference type="Google" id="ProtNLM"/>
    </source>
</evidence>
<feature type="transmembrane region" description="Helical" evidence="8">
    <location>
        <begin position="135"/>
        <end position="152"/>
    </location>
</feature>
<evidence type="ECO:0000256" key="7">
    <source>
        <dbReference type="ARBA" id="ARBA00023136"/>
    </source>
</evidence>
<dbReference type="EMBL" id="JACXXH010000007">
    <property type="protein sequence ID" value="MBD3864251.1"/>
    <property type="molecule type" value="Genomic_DNA"/>
</dbReference>
<evidence type="ECO:0000313" key="9">
    <source>
        <dbReference type="EMBL" id="MBD3864251.1"/>
    </source>
</evidence>
<evidence type="ECO:0000256" key="1">
    <source>
        <dbReference type="ARBA" id="ARBA00004651"/>
    </source>
</evidence>
<feature type="transmembrane region" description="Helical" evidence="8">
    <location>
        <begin position="419"/>
        <end position="436"/>
    </location>
</feature>